<protein>
    <submittedName>
        <fullName evidence="9">AI-2E family transporter</fullName>
    </submittedName>
</protein>
<dbReference type="Pfam" id="PF01594">
    <property type="entry name" value="AI-2E_transport"/>
    <property type="match status" value="1"/>
</dbReference>
<proteinExistence type="inferred from homology"/>
<comment type="similarity">
    <text evidence="2">Belongs to the autoinducer-2 exporter (AI-2E) (TC 2.A.86) family.</text>
</comment>
<keyword evidence="4" id="KW-1003">Cell membrane</keyword>
<reference evidence="9" key="2">
    <citation type="submission" date="2020-09" db="EMBL/GenBank/DDBJ databases">
        <authorList>
            <person name="Sun Q."/>
            <person name="Sedlacek I."/>
        </authorList>
    </citation>
    <scope>NUCLEOTIDE SEQUENCE</scope>
    <source>
        <strain evidence="9">CCM 7684</strain>
    </source>
</reference>
<sequence>MTLQRQAFFWGVALVVSVLLLWLLSDILLPFVAGMALAYLLDPVADRLQRVGMSRLVATLFILLGFIVLLVIVLVVVVPLMVEQLGQFIAKIPDYVNTLQQTFAGPGQAWLRDLLGSNLEEVQGSLGEVVSQGASYLTSFLTQLWAGSQAIISLVSLVVVTPVVTFYMLVDWDRMVGSIDRFLPLEHRETIRQLAREINRAVSGFLRGQAVVCFFLGAFYGVGLTLVGLNFGLLIGIGAGALSFIPYVGSITGFVVAIAVALAQFWPDWVSVFLVAAVFGVGQFIEGNILQPKLVGNAVGLHPVWLMFALFAFGALFGFVGLLLAVPISAAIAVLVRFGLMHYQQSRFYDSRFGQPLTDDPVT</sequence>
<comment type="subcellular location">
    <subcellularLocation>
        <location evidence="1">Cell membrane</location>
        <topology evidence="1">Multi-pass membrane protein</topology>
    </subcellularLocation>
</comment>
<dbReference type="Proteomes" id="UP000602745">
    <property type="component" value="Unassembled WGS sequence"/>
</dbReference>
<keyword evidence="5 8" id="KW-0812">Transmembrane</keyword>
<feature type="transmembrane region" description="Helical" evidence="8">
    <location>
        <begin position="57"/>
        <end position="82"/>
    </location>
</feature>
<evidence type="ECO:0000256" key="6">
    <source>
        <dbReference type="ARBA" id="ARBA00022989"/>
    </source>
</evidence>
<evidence type="ECO:0000256" key="1">
    <source>
        <dbReference type="ARBA" id="ARBA00004651"/>
    </source>
</evidence>
<dbReference type="InterPro" id="IPR002549">
    <property type="entry name" value="AI-2E-like"/>
</dbReference>
<evidence type="ECO:0000256" key="2">
    <source>
        <dbReference type="ARBA" id="ARBA00009773"/>
    </source>
</evidence>
<evidence type="ECO:0000256" key="5">
    <source>
        <dbReference type="ARBA" id="ARBA00022692"/>
    </source>
</evidence>
<feature type="transmembrane region" description="Helical" evidence="8">
    <location>
        <begin position="244"/>
        <end position="262"/>
    </location>
</feature>
<dbReference type="AlphaFoldDB" id="A0A8J2YHT3"/>
<dbReference type="GO" id="GO:0005886">
    <property type="term" value="C:plasma membrane"/>
    <property type="evidence" value="ECO:0007669"/>
    <property type="project" value="UniProtKB-SubCell"/>
</dbReference>
<feature type="transmembrane region" description="Helical" evidence="8">
    <location>
        <begin position="269"/>
        <end position="285"/>
    </location>
</feature>
<organism evidence="9 10">
    <name type="scientific">Agaricicola taiwanensis</name>
    <dbReference type="NCBI Taxonomy" id="591372"/>
    <lineage>
        <taxon>Bacteria</taxon>
        <taxon>Pseudomonadati</taxon>
        <taxon>Pseudomonadota</taxon>
        <taxon>Alphaproteobacteria</taxon>
        <taxon>Rhodobacterales</taxon>
        <taxon>Paracoccaceae</taxon>
        <taxon>Agaricicola</taxon>
    </lineage>
</organism>
<feature type="transmembrane region" description="Helical" evidence="8">
    <location>
        <begin position="7"/>
        <end position="23"/>
    </location>
</feature>
<dbReference type="GO" id="GO:0055085">
    <property type="term" value="P:transmembrane transport"/>
    <property type="evidence" value="ECO:0007669"/>
    <property type="project" value="TreeGrafter"/>
</dbReference>
<evidence type="ECO:0000313" key="10">
    <source>
        <dbReference type="Proteomes" id="UP000602745"/>
    </source>
</evidence>
<feature type="transmembrane region" description="Helical" evidence="8">
    <location>
        <begin position="210"/>
        <end position="238"/>
    </location>
</feature>
<evidence type="ECO:0000256" key="4">
    <source>
        <dbReference type="ARBA" id="ARBA00022475"/>
    </source>
</evidence>
<evidence type="ECO:0000256" key="3">
    <source>
        <dbReference type="ARBA" id="ARBA00022448"/>
    </source>
</evidence>
<comment type="caution">
    <text evidence="9">The sequence shown here is derived from an EMBL/GenBank/DDBJ whole genome shotgun (WGS) entry which is preliminary data.</text>
</comment>
<accession>A0A8J2YHT3</accession>
<name>A0A8J2YHT3_9RHOB</name>
<gene>
    <name evidence="9" type="ORF">GCM10007276_20570</name>
</gene>
<keyword evidence="6 8" id="KW-1133">Transmembrane helix</keyword>
<keyword evidence="7 8" id="KW-0472">Membrane</keyword>
<keyword evidence="10" id="KW-1185">Reference proteome</keyword>
<keyword evidence="3" id="KW-0813">Transport</keyword>
<feature type="transmembrane region" description="Helical" evidence="8">
    <location>
        <begin position="150"/>
        <end position="170"/>
    </location>
</feature>
<evidence type="ECO:0000313" key="9">
    <source>
        <dbReference type="EMBL" id="GGE43180.1"/>
    </source>
</evidence>
<evidence type="ECO:0000256" key="8">
    <source>
        <dbReference type="SAM" id="Phobius"/>
    </source>
</evidence>
<feature type="transmembrane region" description="Helical" evidence="8">
    <location>
        <begin position="305"/>
        <end position="338"/>
    </location>
</feature>
<dbReference type="EMBL" id="BMCP01000002">
    <property type="protein sequence ID" value="GGE43180.1"/>
    <property type="molecule type" value="Genomic_DNA"/>
</dbReference>
<reference evidence="9" key="1">
    <citation type="journal article" date="2014" name="Int. J. Syst. Evol. Microbiol.">
        <title>Complete genome sequence of Corynebacterium casei LMG S-19264T (=DSM 44701T), isolated from a smear-ripened cheese.</title>
        <authorList>
            <consortium name="US DOE Joint Genome Institute (JGI-PGF)"/>
            <person name="Walter F."/>
            <person name="Albersmeier A."/>
            <person name="Kalinowski J."/>
            <person name="Ruckert C."/>
        </authorList>
    </citation>
    <scope>NUCLEOTIDE SEQUENCE</scope>
    <source>
        <strain evidence="9">CCM 7684</strain>
    </source>
</reference>
<dbReference type="PANTHER" id="PTHR21716">
    <property type="entry name" value="TRANSMEMBRANE PROTEIN"/>
    <property type="match status" value="1"/>
</dbReference>
<evidence type="ECO:0000256" key="7">
    <source>
        <dbReference type="ARBA" id="ARBA00023136"/>
    </source>
</evidence>
<dbReference type="PANTHER" id="PTHR21716:SF53">
    <property type="entry name" value="PERMEASE PERM-RELATED"/>
    <property type="match status" value="1"/>
</dbReference>